<dbReference type="GO" id="GO:0005886">
    <property type="term" value="C:plasma membrane"/>
    <property type="evidence" value="ECO:0007669"/>
    <property type="project" value="UniProtKB-SubCell"/>
</dbReference>
<sequence>MKFSFHAYLKRLRSFATNDMGGMMLLFGIEGIFLQFATSVNNYGNNLYATNLGATDSQIGLIQTIPNMITVLSLLPIGVITNRMKSSKPVLVTLLLFLGLMYIGYATVPVFGKHRMLFFFIFLGMTVSTLQTYNAQWQTFFGDTVHPHARNLVYTFRNRFMMFAGTITPLICSLAMSPAELPEEKLLVLRIFYYLCGGMMILQAIAIFKIRDGERSPELLAEMKKFSVQDVGSVLRQMVADKRFLSFFLAMMLFYFGWHLDWSVIYIMQVQYCGYTEVELGYWCSISCIVQLLSLGFWSRLNGRKSVYFTFIFAISGLVGSSFSVALTLLMPASCRMLLLMVLVNLSTIPQTAINICAVQMLLNFSPKRNRAMIISLYTIAVTLSNSLMPYLGVQIYIALGSDHQAIFLTFLLILLVRTAAMLVFWRRYRNMKRDGTLRSV</sequence>
<feature type="transmembrane region" description="Helical" evidence="2">
    <location>
        <begin position="117"/>
        <end position="133"/>
    </location>
</feature>
<feature type="transmembrane region" description="Helical" evidence="2">
    <location>
        <begin position="406"/>
        <end position="426"/>
    </location>
</feature>
<feature type="transmembrane region" description="Helical" evidence="2">
    <location>
        <begin position="160"/>
        <end position="179"/>
    </location>
</feature>
<proteinExistence type="predicted"/>
<dbReference type="InterPro" id="IPR036259">
    <property type="entry name" value="MFS_trans_sf"/>
</dbReference>
<keyword evidence="2" id="KW-0812">Transmembrane</keyword>
<gene>
    <name evidence="3" type="ORF">IAG03_12050</name>
</gene>
<dbReference type="AlphaFoldDB" id="A0A926DAY2"/>
<feature type="transmembrane region" description="Helical" evidence="2">
    <location>
        <begin position="375"/>
        <end position="400"/>
    </location>
</feature>
<dbReference type="GO" id="GO:0022857">
    <property type="term" value="F:transmembrane transporter activity"/>
    <property type="evidence" value="ECO:0007669"/>
    <property type="project" value="InterPro"/>
</dbReference>
<feature type="transmembrane region" description="Helical" evidence="2">
    <location>
        <begin position="337"/>
        <end position="363"/>
    </location>
</feature>
<evidence type="ECO:0000256" key="2">
    <source>
        <dbReference type="SAM" id="Phobius"/>
    </source>
</evidence>
<dbReference type="EMBL" id="JACRSN010000021">
    <property type="protein sequence ID" value="MBC8534703.1"/>
    <property type="molecule type" value="Genomic_DNA"/>
</dbReference>
<feature type="transmembrane region" description="Helical" evidence="2">
    <location>
        <begin position="191"/>
        <end position="210"/>
    </location>
</feature>
<feature type="transmembrane region" description="Helical" evidence="2">
    <location>
        <begin position="307"/>
        <end position="331"/>
    </location>
</feature>
<dbReference type="Proteomes" id="UP000651482">
    <property type="component" value="Unassembled WGS sequence"/>
</dbReference>
<protein>
    <submittedName>
        <fullName evidence="3">MFS transporter</fullName>
    </submittedName>
</protein>
<feature type="transmembrane region" description="Helical" evidence="2">
    <location>
        <begin position="60"/>
        <end position="79"/>
    </location>
</feature>
<reference evidence="3" key="1">
    <citation type="submission" date="2020-08" db="EMBL/GenBank/DDBJ databases">
        <title>Genome public.</title>
        <authorList>
            <person name="Liu C."/>
            <person name="Sun Q."/>
        </authorList>
    </citation>
    <scope>NUCLEOTIDE SEQUENCE</scope>
    <source>
        <strain evidence="3">NSJ-40</strain>
    </source>
</reference>
<keyword evidence="2" id="KW-0472">Membrane</keyword>
<accession>A0A926DAY2</accession>
<comment type="caution">
    <text evidence="3">The sequence shown here is derived from an EMBL/GenBank/DDBJ whole genome shotgun (WGS) entry which is preliminary data.</text>
</comment>
<name>A0A926DAY2_9FIRM</name>
<feature type="transmembrane region" description="Helical" evidence="2">
    <location>
        <begin position="280"/>
        <end position="298"/>
    </location>
</feature>
<feature type="transmembrane region" description="Helical" evidence="2">
    <location>
        <begin position="21"/>
        <end position="40"/>
    </location>
</feature>
<feature type="transmembrane region" description="Helical" evidence="2">
    <location>
        <begin position="91"/>
        <end position="111"/>
    </location>
</feature>
<keyword evidence="4" id="KW-1185">Reference proteome</keyword>
<dbReference type="RefSeq" id="WP_249320288.1">
    <property type="nucleotide sequence ID" value="NZ_JACRSN010000021.1"/>
</dbReference>
<organism evidence="3 4">
    <name type="scientific">Yeguia hominis</name>
    <dbReference type="NCBI Taxonomy" id="2763662"/>
    <lineage>
        <taxon>Bacteria</taxon>
        <taxon>Bacillati</taxon>
        <taxon>Bacillota</taxon>
        <taxon>Clostridia</taxon>
        <taxon>Eubacteriales</taxon>
        <taxon>Yeguiaceae</taxon>
        <taxon>Yeguia</taxon>
    </lineage>
</organism>
<dbReference type="Gene3D" id="1.20.1250.20">
    <property type="entry name" value="MFS general substrate transporter like domains"/>
    <property type="match status" value="1"/>
</dbReference>
<dbReference type="PANTHER" id="PTHR23526:SF2">
    <property type="entry name" value="MAJOR FACILITATOR SUPERFAMILY (MFS) PROFILE DOMAIN-CONTAINING PROTEIN"/>
    <property type="match status" value="1"/>
</dbReference>
<comment type="subcellular location">
    <subcellularLocation>
        <location evidence="1">Cell membrane</location>
        <topology evidence="1">Multi-pass membrane protein</topology>
    </subcellularLocation>
</comment>
<dbReference type="InterPro" id="IPR052528">
    <property type="entry name" value="Sugar_transport-like"/>
</dbReference>
<dbReference type="InterPro" id="IPR011701">
    <property type="entry name" value="MFS"/>
</dbReference>
<feature type="transmembrane region" description="Helical" evidence="2">
    <location>
        <begin position="244"/>
        <end position="268"/>
    </location>
</feature>
<dbReference type="SUPFAM" id="SSF103473">
    <property type="entry name" value="MFS general substrate transporter"/>
    <property type="match status" value="1"/>
</dbReference>
<dbReference type="PANTHER" id="PTHR23526">
    <property type="entry name" value="INTEGRAL MEMBRANE TRANSPORT PROTEIN-RELATED"/>
    <property type="match status" value="1"/>
</dbReference>
<dbReference type="Pfam" id="PF07690">
    <property type="entry name" value="MFS_1"/>
    <property type="match status" value="1"/>
</dbReference>
<evidence type="ECO:0000313" key="3">
    <source>
        <dbReference type="EMBL" id="MBC8534703.1"/>
    </source>
</evidence>
<evidence type="ECO:0000256" key="1">
    <source>
        <dbReference type="ARBA" id="ARBA00004651"/>
    </source>
</evidence>
<evidence type="ECO:0000313" key="4">
    <source>
        <dbReference type="Proteomes" id="UP000651482"/>
    </source>
</evidence>
<keyword evidence="2" id="KW-1133">Transmembrane helix</keyword>